<sequence length="156" mass="18332">MITLFRYNWQVRDEWFAWCREVPEEELTRQRVGGVGSILKTIFHIVDVEQSWIRALQGKPDIEYSFESYSTLARVMELSRHCRAHVEPFVMNWRPDMEHRVLTGTKHDGTPFSYTYGEVLRHVIAHEIHHTGQLSVWAREMGRAPVSANLVGRRLV</sequence>
<dbReference type="OrthoDB" id="25666at2"/>
<dbReference type="PANTHER" id="PTHR37302:SF3">
    <property type="entry name" value="DAMAGE-INDUCIBLE PROTEIN DINB"/>
    <property type="match status" value="1"/>
</dbReference>
<dbReference type="GO" id="GO:0046872">
    <property type="term" value="F:metal ion binding"/>
    <property type="evidence" value="ECO:0007669"/>
    <property type="project" value="UniProtKB-KW"/>
</dbReference>
<keyword evidence="5" id="KW-1185">Reference proteome</keyword>
<evidence type="ECO:0000256" key="2">
    <source>
        <dbReference type="ARBA" id="ARBA00022723"/>
    </source>
</evidence>
<keyword evidence="2 3" id="KW-0479">Metal-binding</keyword>
<evidence type="ECO:0000256" key="3">
    <source>
        <dbReference type="PIRSR" id="PIRSR607837-1"/>
    </source>
</evidence>
<comment type="similarity">
    <text evidence="1">Belongs to the DinB family.</text>
</comment>
<dbReference type="STRING" id="392015.SAMN05421543_13110"/>
<feature type="binding site" evidence="3">
    <location>
        <position position="44"/>
    </location>
    <ligand>
        <name>a divalent metal cation</name>
        <dbReference type="ChEBI" id="CHEBI:60240"/>
    </ligand>
</feature>
<dbReference type="InterPro" id="IPR007837">
    <property type="entry name" value="DinB"/>
</dbReference>
<accession>A0A1I7LB14</accession>
<dbReference type="InterPro" id="IPR034660">
    <property type="entry name" value="DinB/YfiT-like"/>
</dbReference>
<evidence type="ECO:0000313" key="4">
    <source>
        <dbReference type="EMBL" id="SFV06726.1"/>
    </source>
</evidence>
<reference evidence="5" key="1">
    <citation type="submission" date="2016-10" db="EMBL/GenBank/DDBJ databases">
        <authorList>
            <person name="Varghese N."/>
        </authorList>
    </citation>
    <scope>NUCLEOTIDE SEQUENCE [LARGE SCALE GENOMIC DNA]</scope>
    <source>
        <strain evidence="5">DSM 17980</strain>
    </source>
</reference>
<dbReference type="AlphaFoldDB" id="A0A1I7LB14"/>
<name>A0A1I7LB14_9BACL</name>
<dbReference type="Proteomes" id="UP000183508">
    <property type="component" value="Unassembled WGS sequence"/>
</dbReference>
<evidence type="ECO:0000256" key="1">
    <source>
        <dbReference type="ARBA" id="ARBA00008635"/>
    </source>
</evidence>
<dbReference type="RefSeq" id="WP_074956347.1">
    <property type="nucleotide sequence ID" value="NZ_FPBV01000031.1"/>
</dbReference>
<feature type="binding site" evidence="3">
    <location>
        <position position="130"/>
    </location>
    <ligand>
        <name>a divalent metal cation</name>
        <dbReference type="ChEBI" id="CHEBI:60240"/>
    </ligand>
</feature>
<dbReference type="PANTHER" id="PTHR37302">
    <property type="entry name" value="SLR1116 PROTEIN"/>
    <property type="match status" value="1"/>
</dbReference>
<organism evidence="4 5">
    <name type="scientific">Alicyclobacillus macrosporangiidus</name>
    <dbReference type="NCBI Taxonomy" id="392015"/>
    <lineage>
        <taxon>Bacteria</taxon>
        <taxon>Bacillati</taxon>
        <taxon>Bacillota</taxon>
        <taxon>Bacilli</taxon>
        <taxon>Bacillales</taxon>
        <taxon>Alicyclobacillaceae</taxon>
        <taxon>Alicyclobacillus</taxon>
    </lineage>
</organism>
<dbReference type="EMBL" id="FPBV01000031">
    <property type="protein sequence ID" value="SFV06726.1"/>
    <property type="molecule type" value="Genomic_DNA"/>
</dbReference>
<dbReference type="eggNOG" id="COG2318">
    <property type="taxonomic scope" value="Bacteria"/>
</dbReference>
<gene>
    <name evidence="4" type="ORF">SAMN05421543_13110</name>
</gene>
<feature type="binding site" evidence="3">
    <location>
        <position position="126"/>
    </location>
    <ligand>
        <name>a divalent metal cation</name>
        <dbReference type="ChEBI" id="CHEBI:60240"/>
    </ligand>
</feature>
<dbReference type="SUPFAM" id="SSF109854">
    <property type="entry name" value="DinB/YfiT-like putative metalloenzymes"/>
    <property type="match status" value="1"/>
</dbReference>
<evidence type="ECO:0000313" key="5">
    <source>
        <dbReference type="Proteomes" id="UP000183508"/>
    </source>
</evidence>
<dbReference type="Gene3D" id="1.20.120.450">
    <property type="entry name" value="dinb family like domain"/>
    <property type="match status" value="1"/>
</dbReference>
<proteinExistence type="inferred from homology"/>
<protein>
    <submittedName>
        <fullName evidence="4">Uncharacterized damage-inducible protein DinB (Forms a four-helix bundle)</fullName>
    </submittedName>
</protein>
<dbReference type="Pfam" id="PF05163">
    <property type="entry name" value="DinB"/>
    <property type="match status" value="1"/>
</dbReference>